<dbReference type="EMBL" id="CP023483">
    <property type="protein sequence ID" value="ATF26198.1"/>
    <property type="molecule type" value="Genomic_DNA"/>
</dbReference>
<sequence length="224" mass="26300">MKINIMSLRIIAILTLLVSIAYWYVLVYKTDFIIIGSTYLNIYNLVQTFSFLFSFIILIATAFPFFKKQWFMFCTIVILATSISVLVFFPPNYDQILANQDRTIETQNIKEITWDELKELEKESDHNRLVYVGREDCPTCQKFKPEIAVVAYNNDFIVYYYNTTKDRQEADFDDKIKHLKIDRVPSVLIVGKGKVTNITDKIKDSEELDAKFEYLDENKGKLFK</sequence>
<dbReference type="STRING" id="2756.BFR44_10165"/>
<dbReference type="Proteomes" id="UP000243591">
    <property type="component" value="Chromosome"/>
</dbReference>
<feature type="transmembrane region" description="Helical" evidence="1">
    <location>
        <begin position="7"/>
        <end position="25"/>
    </location>
</feature>
<accession>A0A1D2KWW4</accession>
<evidence type="ECO:0000313" key="2">
    <source>
        <dbReference type="EMBL" id="ATF26198.1"/>
    </source>
</evidence>
<protein>
    <recommendedName>
        <fullName evidence="4">Thioredoxin domain-containing protein</fullName>
    </recommendedName>
</protein>
<dbReference type="Gene3D" id="3.40.30.10">
    <property type="entry name" value="Glutaredoxin"/>
    <property type="match status" value="1"/>
</dbReference>
<evidence type="ECO:0000313" key="3">
    <source>
        <dbReference type="Proteomes" id="UP000243591"/>
    </source>
</evidence>
<dbReference type="InterPro" id="IPR036249">
    <property type="entry name" value="Thioredoxin-like_sf"/>
</dbReference>
<keyword evidence="1" id="KW-0472">Membrane</keyword>
<keyword evidence="1" id="KW-0812">Transmembrane</keyword>
<dbReference type="AlphaFoldDB" id="A0A1D2KWW4"/>
<keyword evidence="1" id="KW-1133">Transmembrane helix</keyword>
<dbReference type="RefSeq" id="WP_069125962.1">
    <property type="nucleotide sequence ID" value="NZ_CP023483.1"/>
</dbReference>
<dbReference type="SUPFAM" id="SSF52833">
    <property type="entry name" value="Thioredoxin-like"/>
    <property type="match status" value="1"/>
</dbReference>
<feature type="transmembrane region" description="Helical" evidence="1">
    <location>
        <begin position="45"/>
        <end position="63"/>
    </location>
</feature>
<gene>
    <name evidence="2" type="ORF">CNY62_07220</name>
</gene>
<evidence type="ECO:0000256" key="1">
    <source>
        <dbReference type="SAM" id="Phobius"/>
    </source>
</evidence>
<keyword evidence="3" id="KW-1185">Reference proteome</keyword>
<name>A0A1D2KWW4_BROTH</name>
<reference evidence="2 3" key="1">
    <citation type="submission" date="2017-09" db="EMBL/GenBank/DDBJ databases">
        <title>Complete Genome Sequences of Two Strains of the Meat Spoilage Bacterium Brochothrix thermosphacta Isolated from Ground Chicken.</title>
        <authorList>
            <person name="Paoli G.C."/>
            <person name="Wijey C."/>
            <person name="Chen C.-Y."/>
            <person name="Nguyen L."/>
            <person name="Yan X."/>
            <person name="Irwin P.L."/>
        </authorList>
    </citation>
    <scope>NUCLEOTIDE SEQUENCE [LARGE SCALE GENOMIC DNA]</scope>
    <source>
        <strain evidence="2 3">BI</strain>
    </source>
</reference>
<dbReference type="Pfam" id="PF20207">
    <property type="entry name" value="DUF6568"/>
    <property type="match status" value="1"/>
</dbReference>
<dbReference type="InterPro" id="IPR046698">
    <property type="entry name" value="PedC-like"/>
</dbReference>
<dbReference type="KEGG" id="bths:CNY62_07220"/>
<organism evidence="2 3">
    <name type="scientific">Brochothrix thermosphacta</name>
    <name type="common">Microbacterium thermosphactum</name>
    <dbReference type="NCBI Taxonomy" id="2756"/>
    <lineage>
        <taxon>Bacteria</taxon>
        <taxon>Bacillati</taxon>
        <taxon>Bacillota</taxon>
        <taxon>Bacilli</taxon>
        <taxon>Bacillales</taxon>
        <taxon>Listeriaceae</taxon>
        <taxon>Brochothrix</taxon>
    </lineage>
</organism>
<proteinExistence type="predicted"/>
<evidence type="ECO:0008006" key="4">
    <source>
        <dbReference type="Google" id="ProtNLM"/>
    </source>
</evidence>
<feature type="transmembrane region" description="Helical" evidence="1">
    <location>
        <begin position="70"/>
        <end position="89"/>
    </location>
</feature>